<feature type="region of interest" description="Disordered" evidence="1">
    <location>
        <begin position="79"/>
        <end position="147"/>
    </location>
</feature>
<feature type="compositionally biased region" description="Low complexity" evidence="1">
    <location>
        <begin position="119"/>
        <end position="135"/>
    </location>
</feature>
<dbReference type="AlphaFoldDB" id="A0A165IYK5"/>
<protein>
    <submittedName>
        <fullName evidence="2">Uncharacterized protein</fullName>
    </submittedName>
</protein>
<dbReference type="OrthoDB" id="2563506at2759"/>
<dbReference type="RefSeq" id="XP_018191110.1">
    <property type="nucleotide sequence ID" value="XM_018334796.1"/>
</dbReference>
<evidence type="ECO:0000313" key="2">
    <source>
        <dbReference type="EMBL" id="KZF25555.1"/>
    </source>
</evidence>
<keyword evidence="3" id="KW-1185">Reference proteome</keyword>
<organism evidence="2 3">
    <name type="scientific">Xylona heveae (strain CBS 132557 / TC161)</name>
    <dbReference type="NCBI Taxonomy" id="1328760"/>
    <lineage>
        <taxon>Eukaryota</taxon>
        <taxon>Fungi</taxon>
        <taxon>Dikarya</taxon>
        <taxon>Ascomycota</taxon>
        <taxon>Pezizomycotina</taxon>
        <taxon>Xylonomycetes</taxon>
        <taxon>Xylonales</taxon>
        <taxon>Xylonaceae</taxon>
        <taxon>Xylona</taxon>
    </lineage>
</organism>
<dbReference type="InParanoid" id="A0A165IYK5"/>
<accession>A0A165IYK5</accession>
<feature type="compositionally biased region" description="Low complexity" evidence="1">
    <location>
        <begin position="79"/>
        <end position="93"/>
    </location>
</feature>
<dbReference type="Proteomes" id="UP000076632">
    <property type="component" value="Unassembled WGS sequence"/>
</dbReference>
<evidence type="ECO:0000256" key="1">
    <source>
        <dbReference type="SAM" id="MobiDB-lite"/>
    </source>
</evidence>
<reference evidence="2 3" key="1">
    <citation type="journal article" date="2016" name="Fungal Biol.">
        <title>The genome of Xylona heveae provides a window into fungal endophytism.</title>
        <authorList>
            <person name="Gazis R."/>
            <person name="Kuo A."/>
            <person name="Riley R."/>
            <person name="LaButti K."/>
            <person name="Lipzen A."/>
            <person name="Lin J."/>
            <person name="Amirebrahimi M."/>
            <person name="Hesse C.N."/>
            <person name="Spatafora J.W."/>
            <person name="Henrissat B."/>
            <person name="Hainaut M."/>
            <person name="Grigoriev I.V."/>
            <person name="Hibbett D.S."/>
        </authorList>
    </citation>
    <scope>NUCLEOTIDE SEQUENCE [LARGE SCALE GENOMIC DNA]</scope>
    <source>
        <strain evidence="2 3">TC161</strain>
    </source>
</reference>
<dbReference type="EMBL" id="KV407455">
    <property type="protein sequence ID" value="KZF25555.1"/>
    <property type="molecule type" value="Genomic_DNA"/>
</dbReference>
<proteinExistence type="predicted"/>
<sequence length="170" mass="18316">MSIEMEWSPDFCLACDRQSSGGAYCSQACRLADIEKASGSSEPVSPSSWSSPVFEHGTGFVLPPPLDFDAYRSARRASRLSAGRQSSSSSSPESPHDSYFPLMPAARPSLSSISGLDKLTPSSSRTSLSSVGRPSTPDNGALSDKARNELRSYANCFDQVRDCRRRIISP</sequence>
<dbReference type="Pfam" id="PF12855">
    <property type="entry name" value="Ecl1"/>
    <property type="match status" value="1"/>
</dbReference>
<dbReference type="GeneID" id="28899933"/>
<evidence type="ECO:0000313" key="3">
    <source>
        <dbReference type="Proteomes" id="UP000076632"/>
    </source>
</evidence>
<gene>
    <name evidence="2" type="ORF">L228DRAFT_266022</name>
</gene>
<name>A0A165IYK5_XYLHT</name>
<dbReference type="InterPro" id="IPR024368">
    <property type="entry name" value="Ecl1/2/3"/>
</dbReference>
<dbReference type="OMA" id="CLVCDRQ"/>